<gene>
    <name evidence="1" type="ORF">NCTC11112_04106</name>
</gene>
<accession>A0A376MTP4</accession>
<evidence type="ECO:0000313" key="2">
    <source>
        <dbReference type="Proteomes" id="UP000254817"/>
    </source>
</evidence>
<sequence length="96" mass="10773">MLEPARKDSATTATATCWPGRTATALSGQWNTARLICRWRERTVKATAGQYRYDKDTLQLTEVINPQGESYLYVLDNCGRVTEEHDWGGRGLALPL</sequence>
<proteinExistence type="predicted"/>
<protein>
    <submittedName>
        <fullName evidence="1">Putative Rhs core protein</fullName>
    </submittedName>
</protein>
<name>A0A376MTP4_ECOLX</name>
<dbReference type="Proteomes" id="UP000254817">
    <property type="component" value="Unassembled WGS sequence"/>
</dbReference>
<dbReference type="AlphaFoldDB" id="A0A376MTP4"/>
<reference evidence="1 2" key="1">
    <citation type="submission" date="2018-06" db="EMBL/GenBank/DDBJ databases">
        <authorList>
            <consortium name="Pathogen Informatics"/>
            <person name="Doyle S."/>
        </authorList>
    </citation>
    <scope>NUCLEOTIDE SEQUENCE [LARGE SCALE GENOMIC DNA]</scope>
    <source>
        <strain evidence="1 2">NCTC11112</strain>
    </source>
</reference>
<dbReference type="EMBL" id="UGAW01000001">
    <property type="protein sequence ID" value="STG53560.1"/>
    <property type="molecule type" value="Genomic_DNA"/>
</dbReference>
<dbReference type="Pfam" id="PF05593">
    <property type="entry name" value="RHS_repeat"/>
    <property type="match status" value="1"/>
</dbReference>
<organism evidence="1 2">
    <name type="scientific">Escherichia coli</name>
    <dbReference type="NCBI Taxonomy" id="562"/>
    <lineage>
        <taxon>Bacteria</taxon>
        <taxon>Pseudomonadati</taxon>
        <taxon>Pseudomonadota</taxon>
        <taxon>Gammaproteobacteria</taxon>
        <taxon>Enterobacterales</taxon>
        <taxon>Enterobacteriaceae</taxon>
        <taxon>Escherichia</taxon>
    </lineage>
</organism>
<dbReference type="InterPro" id="IPR031325">
    <property type="entry name" value="RHS_repeat"/>
</dbReference>
<evidence type="ECO:0000313" key="1">
    <source>
        <dbReference type="EMBL" id="STG53560.1"/>
    </source>
</evidence>